<keyword evidence="2" id="KW-0969">Cilium</keyword>
<organism evidence="2 3">
    <name type="scientific">Propionispora hippei DSM 15287</name>
    <dbReference type="NCBI Taxonomy" id="1123003"/>
    <lineage>
        <taxon>Bacteria</taxon>
        <taxon>Bacillati</taxon>
        <taxon>Bacillota</taxon>
        <taxon>Negativicutes</taxon>
        <taxon>Selenomonadales</taxon>
        <taxon>Sporomusaceae</taxon>
        <taxon>Propionispora</taxon>
    </lineage>
</organism>
<dbReference type="InterPro" id="IPR035924">
    <property type="entry name" value="FlaG-like_sf"/>
</dbReference>
<dbReference type="AlphaFoldDB" id="A0A1M6FG62"/>
<name>A0A1M6FG62_9FIRM</name>
<sequence>MDIKGYSSAAAVATAMWPAVNAQPLQQDVTAVVKTPDVVVTAVNGSETTSNDQATNKDENKDQLSKKNVEEITDGLNDFMQSINTDLRFVLHRKTDQLMVQVVDTKTNKVLREAPPKELLDTLAKIRDLVGALLDKKA</sequence>
<dbReference type="EMBL" id="FQZD01000010">
    <property type="protein sequence ID" value="SHI96700.1"/>
    <property type="molecule type" value="Genomic_DNA"/>
</dbReference>
<dbReference type="PANTHER" id="PTHR37166">
    <property type="entry name" value="PROTEIN FLAG"/>
    <property type="match status" value="1"/>
</dbReference>
<evidence type="ECO:0000256" key="1">
    <source>
        <dbReference type="SAM" id="MobiDB-lite"/>
    </source>
</evidence>
<dbReference type="Gene3D" id="3.30.160.170">
    <property type="entry name" value="FlaG-like"/>
    <property type="match status" value="1"/>
</dbReference>
<feature type="compositionally biased region" description="Basic and acidic residues" evidence="1">
    <location>
        <begin position="55"/>
        <end position="65"/>
    </location>
</feature>
<proteinExistence type="predicted"/>
<reference evidence="2 3" key="1">
    <citation type="submission" date="2016-11" db="EMBL/GenBank/DDBJ databases">
        <authorList>
            <person name="Varghese N."/>
            <person name="Submissions S."/>
        </authorList>
    </citation>
    <scope>NUCLEOTIDE SEQUENCE [LARGE SCALE GENOMIC DNA]</scope>
    <source>
        <strain evidence="2 3">DSM 15287</strain>
    </source>
</reference>
<dbReference type="Pfam" id="PF03646">
    <property type="entry name" value="FlaG"/>
    <property type="match status" value="1"/>
</dbReference>
<dbReference type="OrthoDB" id="9799867at2"/>
<dbReference type="PANTHER" id="PTHR37166:SF1">
    <property type="entry name" value="PROTEIN FLAG"/>
    <property type="match status" value="1"/>
</dbReference>
<protein>
    <submittedName>
        <fullName evidence="2">Flagellar protein FlaG</fullName>
    </submittedName>
</protein>
<gene>
    <name evidence="2" type="ORF">SAMN02745170_01428</name>
</gene>
<keyword evidence="3" id="KW-1185">Reference proteome</keyword>
<dbReference type="InterPro" id="IPR005186">
    <property type="entry name" value="FlaG"/>
</dbReference>
<dbReference type="RefSeq" id="WP_149734242.1">
    <property type="nucleotide sequence ID" value="NZ_FQZD01000010.1"/>
</dbReference>
<keyword evidence="2" id="KW-0966">Cell projection</keyword>
<feature type="compositionally biased region" description="Polar residues" evidence="1">
    <location>
        <begin position="44"/>
        <end position="54"/>
    </location>
</feature>
<accession>A0A1M6FG62</accession>
<dbReference type="Proteomes" id="UP000322917">
    <property type="component" value="Unassembled WGS sequence"/>
</dbReference>
<evidence type="ECO:0000313" key="2">
    <source>
        <dbReference type="EMBL" id="SHI96700.1"/>
    </source>
</evidence>
<dbReference type="SUPFAM" id="SSF160214">
    <property type="entry name" value="FlaG-like"/>
    <property type="match status" value="1"/>
</dbReference>
<feature type="region of interest" description="Disordered" evidence="1">
    <location>
        <begin position="43"/>
        <end position="65"/>
    </location>
</feature>
<evidence type="ECO:0000313" key="3">
    <source>
        <dbReference type="Proteomes" id="UP000322917"/>
    </source>
</evidence>
<keyword evidence="2" id="KW-0282">Flagellum</keyword>